<gene>
    <name evidence="1" type="ORF">D7M11_13395</name>
</gene>
<protein>
    <submittedName>
        <fullName evidence="1">HAD family phosphatase</fullName>
    </submittedName>
</protein>
<comment type="caution">
    <text evidence="1">The sequence shown here is derived from an EMBL/GenBank/DDBJ whole genome shotgun (WGS) entry which is preliminary data.</text>
</comment>
<keyword evidence="2" id="KW-1185">Reference proteome</keyword>
<reference evidence="1 2" key="1">
    <citation type="journal article" date="2007" name="Int. J. Syst. Evol. Microbiol.">
        <title>Paenibacillus ginsengarvi sp. nov., isolated from soil from ginseng cultivation.</title>
        <authorList>
            <person name="Yoon M.H."/>
            <person name="Ten L.N."/>
            <person name="Im W.T."/>
        </authorList>
    </citation>
    <scope>NUCLEOTIDE SEQUENCE [LARGE SCALE GENOMIC DNA]</scope>
    <source>
        <strain evidence="1 2">KCTC 13059</strain>
    </source>
</reference>
<dbReference type="PANTHER" id="PTHR10000:SF53">
    <property type="entry name" value="5-AMINO-6-(5-PHOSPHO-D-RIBITYLAMINO)URACIL PHOSPHATASE YBJI-RELATED"/>
    <property type="match status" value="1"/>
</dbReference>
<dbReference type="EMBL" id="RBAH01000008">
    <property type="protein sequence ID" value="RKN84470.1"/>
    <property type="molecule type" value="Genomic_DNA"/>
</dbReference>
<dbReference type="AlphaFoldDB" id="A0A3B0CH58"/>
<dbReference type="InterPro" id="IPR006379">
    <property type="entry name" value="HAD-SF_hydro_IIB"/>
</dbReference>
<proteinExistence type="predicted"/>
<dbReference type="GO" id="GO:0005829">
    <property type="term" value="C:cytosol"/>
    <property type="evidence" value="ECO:0007669"/>
    <property type="project" value="TreeGrafter"/>
</dbReference>
<dbReference type="RefSeq" id="WP_120747726.1">
    <property type="nucleotide sequence ID" value="NZ_RBAH01000008.1"/>
</dbReference>
<evidence type="ECO:0000313" key="2">
    <source>
        <dbReference type="Proteomes" id="UP000282311"/>
    </source>
</evidence>
<accession>A0A3B0CH58</accession>
<dbReference type="Proteomes" id="UP000282311">
    <property type="component" value="Unassembled WGS sequence"/>
</dbReference>
<name>A0A3B0CH58_9BACL</name>
<dbReference type="InterPro" id="IPR023214">
    <property type="entry name" value="HAD_sf"/>
</dbReference>
<dbReference type="Gene3D" id="3.40.50.1000">
    <property type="entry name" value="HAD superfamily/HAD-like"/>
    <property type="match status" value="1"/>
</dbReference>
<dbReference type="OrthoDB" id="1650327at2"/>
<dbReference type="GO" id="GO:0016791">
    <property type="term" value="F:phosphatase activity"/>
    <property type="evidence" value="ECO:0007669"/>
    <property type="project" value="TreeGrafter"/>
</dbReference>
<dbReference type="NCBIfam" id="TIGR01484">
    <property type="entry name" value="HAD-SF-IIB"/>
    <property type="match status" value="1"/>
</dbReference>
<dbReference type="PANTHER" id="PTHR10000">
    <property type="entry name" value="PHOSPHOSERINE PHOSPHATASE"/>
    <property type="match status" value="1"/>
</dbReference>
<dbReference type="Gene3D" id="3.30.1240.10">
    <property type="match status" value="1"/>
</dbReference>
<dbReference type="InterPro" id="IPR036412">
    <property type="entry name" value="HAD-like_sf"/>
</dbReference>
<organism evidence="1 2">
    <name type="scientific">Paenibacillus ginsengarvi</name>
    <dbReference type="NCBI Taxonomy" id="400777"/>
    <lineage>
        <taxon>Bacteria</taxon>
        <taxon>Bacillati</taxon>
        <taxon>Bacillota</taxon>
        <taxon>Bacilli</taxon>
        <taxon>Bacillales</taxon>
        <taxon>Paenibacillaceae</taxon>
        <taxon>Paenibacillus</taxon>
    </lineage>
</organism>
<dbReference type="GO" id="GO:0000287">
    <property type="term" value="F:magnesium ion binding"/>
    <property type="evidence" value="ECO:0007669"/>
    <property type="project" value="TreeGrafter"/>
</dbReference>
<dbReference type="SUPFAM" id="SSF56784">
    <property type="entry name" value="HAD-like"/>
    <property type="match status" value="1"/>
</dbReference>
<dbReference type="Pfam" id="PF08282">
    <property type="entry name" value="Hydrolase_3"/>
    <property type="match status" value="1"/>
</dbReference>
<sequence>MRAVFDLDGTICFAGKPLSKQVVRVLEAAEANGHELIFASARPIRDLLPVLPAVFQHHALVGGNGAFVAAGGRIISTIHFDPGVAEAIMALLHKYGVPYMADGEWDYAYTGHPDHPLRRKVDPKGRATCVPIGKLAAELVKVAVLDDSDRLAGELEKLPVVIHKHGSEGIIDISPEGVDKWAGLQKLGVTPNSYIAFGNDANDIAMFRHARHSVCVGNYNELAQMAAEQVHGDEASVIQKIAELVG</sequence>
<evidence type="ECO:0000313" key="1">
    <source>
        <dbReference type="EMBL" id="RKN84470.1"/>
    </source>
</evidence>